<gene>
    <name evidence="2" type="ORF">ILEXP_LOCUS31224</name>
    <name evidence="3" type="ORF">ILEXP_LOCUS32342</name>
    <name evidence="1" type="ORF">ILEXP_LOCUS5984</name>
</gene>
<dbReference type="EMBL" id="CAUOFW020003845">
    <property type="protein sequence ID" value="CAK9162355.1"/>
    <property type="molecule type" value="Genomic_DNA"/>
</dbReference>
<dbReference type="EMBL" id="CAUOFW020000903">
    <property type="protein sequence ID" value="CAK9138635.1"/>
    <property type="molecule type" value="Genomic_DNA"/>
</dbReference>
<evidence type="ECO:0000313" key="3">
    <source>
        <dbReference type="EMBL" id="CAK9163302.1"/>
    </source>
</evidence>
<reference evidence="1 4" key="1">
    <citation type="submission" date="2024-02" db="EMBL/GenBank/DDBJ databases">
        <authorList>
            <person name="Vignale AGUSTIN F."/>
            <person name="Sosa J E."/>
            <person name="Modenutti C."/>
        </authorList>
    </citation>
    <scope>NUCLEOTIDE SEQUENCE [LARGE SCALE GENOMIC DNA]</scope>
</reference>
<comment type="caution">
    <text evidence="1">The sequence shown here is derived from an EMBL/GenBank/DDBJ whole genome shotgun (WGS) entry which is preliminary data.</text>
</comment>
<protein>
    <submittedName>
        <fullName evidence="1">Uncharacterized protein</fullName>
    </submittedName>
</protein>
<name>A0ABC8R0U8_9AQUA</name>
<keyword evidence="4" id="KW-1185">Reference proteome</keyword>
<evidence type="ECO:0000313" key="4">
    <source>
        <dbReference type="Proteomes" id="UP001642360"/>
    </source>
</evidence>
<organism evidence="1 4">
    <name type="scientific">Ilex paraguariensis</name>
    <name type="common">yerba mate</name>
    <dbReference type="NCBI Taxonomy" id="185542"/>
    <lineage>
        <taxon>Eukaryota</taxon>
        <taxon>Viridiplantae</taxon>
        <taxon>Streptophyta</taxon>
        <taxon>Embryophyta</taxon>
        <taxon>Tracheophyta</taxon>
        <taxon>Spermatophyta</taxon>
        <taxon>Magnoliopsida</taxon>
        <taxon>eudicotyledons</taxon>
        <taxon>Gunneridae</taxon>
        <taxon>Pentapetalae</taxon>
        <taxon>asterids</taxon>
        <taxon>campanulids</taxon>
        <taxon>Aquifoliales</taxon>
        <taxon>Aquifoliaceae</taxon>
        <taxon>Ilex</taxon>
    </lineage>
</organism>
<dbReference type="Proteomes" id="UP001642360">
    <property type="component" value="Unassembled WGS sequence"/>
</dbReference>
<dbReference type="AlphaFoldDB" id="A0ABC8R0U8"/>
<dbReference type="PANTHER" id="PTHR47076:SF1">
    <property type="entry name" value="NHL DOMAIN PROTEIN"/>
    <property type="match status" value="1"/>
</dbReference>
<evidence type="ECO:0000313" key="2">
    <source>
        <dbReference type="EMBL" id="CAK9162355.1"/>
    </source>
</evidence>
<dbReference type="PANTHER" id="PTHR47076">
    <property type="entry name" value="NHL DOMAIN PROTEIN"/>
    <property type="match status" value="1"/>
</dbReference>
<sequence>MEAREFSHIDAESNEETSEMLFTKRRCGYCIPCFGSSNGSSPNLNWWRRIRTPERDDGSFWVRGIGVFKKLREWSEIVAGPRWKTFIRRFNRNKSGVISRNAKFQYDPLSYALNFDEGPGQNGNPEEEIDYISRNFSSRYASVPVSAKTSMDLGKDDPTFV</sequence>
<dbReference type="EMBL" id="CAUOFW020003983">
    <property type="protein sequence ID" value="CAK9163302.1"/>
    <property type="molecule type" value="Genomic_DNA"/>
</dbReference>
<evidence type="ECO:0000313" key="1">
    <source>
        <dbReference type="EMBL" id="CAK9138635.1"/>
    </source>
</evidence>
<accession>A0ABC8R0U8</accession>
<proteinExistence type="predicted"/>